<comment type="caution">
    <text evidence="1">The sequence shown here is derived from an EMBL/GenBank/DDBJ whole genome shotgun (WGS) entry which is preliminary data.</text>
</comment>
<proteinExistence type="predicted"/>
<protein>
    <submittedName>
        <fullName evidence="1">1836_t:CDS:1</fullName>
    </submittedName>
</protein>
<sequence length="78" mass="8915">MHQDQFLQNNLMLKTSRLSRSNLIEPMTNSSSTRKVSLLLHVETKEVLYGSSPLGSFADFVKGSYSNEKCRYFIKQSP</sequence>
<keyword evidence="2" id="KW-1185">Reference proteome</keyword>
<feature type="non-terminal residue" evidence="1">
    <location>
        <position position="78"/>
    </location>
</feature>
<evidence type="ECO:0000313" key="2">
    <source>
        <dbReference type="Proteomes" id="UP000789706"/>
    </source>
</evidence>
<organism evidence="1 2">
    <name type="scientific">Diversispora eburnea</name>
    <dbReference type="NCBI Taxonomy" id="1213867"/>
    <lineage>
        <taxon>Eukaryota</taxon>
        <taxon>Fungi</taxon>
        <taxon>Fungi incertae sedis</taxon>
        <taxon>Mucoromycota</taxon>
        <taxon>Glomeromycotina</taxon>
        <taxon>Glomeromycetes</taxon>
        <taxon>Diversisporales</taxon>
        <taxon>Diversisporaceae</taxon>
        <taxon>Diversispora</taxon>
    </lineage>
</organism>
<name>A0A9N9GGR3_9GLOM</name>
<reference evidence="1" key="1">
    <citation type="submission" date="2021-06" db="EMBL/GenBank/DDBJ databases">
        <authorList>
            <person name="Kallberg Y."/>
            <person name="Tangrot J."/>
            <person name="Rosling A."/>
        </authorList>
    </citation>
    <scope>NUCLEOTIDE SEQUENCE</scope>
    <source>
        <strain evidence="1">AZ414A</strain>
    </source>
</reference>
<gene>
    <name evidence="1" type="ORF">DEBURN_LOCUS9785</name>
</gene>
<dbReference type="AlphaFoldDB" id="A0A9N9GGR3"/>
<dbReference type="Proteomes" id="UP000789706">
    <property type="component" value="Unassembled WGS sequence"/>
</dbReference>
<dbReference type="EMBL" id="CAJVPK010002124">
    <property type="protein sequence ID" value="CAG8606796.1"/>
    <property type="molecule type" value="Genomic_DNA"/>
</dbReference>
<evidence type="ECO:0000313" key="1">
    <source>
        <dbReference type="EMBL" id="CAG8606796.1"/>
    </source>
</evidence>
<accession>A0A9N9GGR3</accession>